<sequence>MPGMPMPPSMDDIILRASKKRSTSWLTSDTVTPEPLAMRSRREALMILGSARSCGVMPRMMAWTRSSCLSSTSANASFI</sequence>
<dbReference type="Proteomes" id="UP000039217">
    <property type="component" value="Unassembled WGS sequence"/>
</dbReference>
<proteinExistence type="predicted"/>
<gene>
    <name evidence="1" type="ORF">ERS007661_04134</name>
</gene>
<protein>
    <submittedName>
        <fullName evidence="1">Uncharacterized protein</fullName>
    </submittedName>
</protein>
<accession>A0A655FYB0</accession>
<reference evidence="1 2" key="1">
    <citation type="submission" date="2015-03" db="EMBL/GenBank/DDBJ databases">
        <authorList>
            <consortium name="Pathogen Informatics"/>
        </authorList>
    </citation>
    <scope>NUCLEOTIDE SEQUENCE [LARGE SCALE GENOMIC DNA]</scope>
    <source>
        <strain evidence="1 2">D00501624</strain>
    </source>
</reference>
<name>A0A655FYB0_MYCTX</name>
<dbReference type="EMBL" id="CQQC01002212">
    <property type="protein sequence ID" value="CNW60960.1"/>
    <property type="molecule type" value="Genomic_DNA"/>
</dbReference>
<dbReference type="AlphaFoldDB" id="A0A655FYB0"/>
<evidence type="ECO:0000313" key="1">
    <source>
        <dbReference type="EMBL" id="CNW60960.1"/>
    </source>
</evidence>
<organism evidence="1 2">
    <name type="scientific">Mycobacterium tuberculosis</name>
    <dbReference type="NCBI Taxonomy" id="1773"/>
    <lineage>
        <taxon>Bacteria</taxon>
        <taxon>Bacillati</taxon>
        <taxon>Actinomycetota</taxon>
        <taxon>Actinomycetes</taxon>
        <taxon>Mycobacteriales</taxon>
        <taxon>Mycobacteriaceae</taxon>
        <taxon>Mycobacterium</taxon>
        <taxon>Mycobacterium tuberculosis complex</taxon>
    </lineage>
</organism>
<evidence type="ECO:0000313" key="2">
    <source>
        <dbReference type="Proteomes" id="UP000039217"/>
    </source>
</evidence>